<gene>
    <name evidence="1" type="ORF">EQG68_00550</name>
</gene>
<dbReference type="PROSITE" id="PS51257">
    <property type="entry name" value="PROKAR_LIPOPROTEIN"/>
    <property type="match status" value="1"/>
</dbReference>
<comment type="caution">
    <text evidence="1">The sequence shown here is derived from an EMBL/GenBank/DDBJ whole genome shotgun (WGS) entry which is preliminary data.</text>
</comment>
<dbReference type="OrthoDB" id="1263875at2"/>
<dbReference type="RefSeq" id="WP_129462841.1">
    <property type="nucleotide sequence ID" value="NZ_SBKQ01000001.1"/>
</dbReference>
<sequence>MKKIIFIIILTFVSCNFPLSDTEQELPNNYMFSYEGGRQNRIVKENQFVIDSEAVSASFDDKYIFFQKTLYIL</sequence>
<protein>
    <submittedName>
        <fullName evidence="1">Uncharacterized protein</fullName>
    </submittedName>
</protein>
<name>A0A4Q1KYT7_9FLAO</name>
<evidence type="ECO:0000313" key="1">
    <source>
        <dbReference type="EMBL" id="RXR35417.1"/>
    </source>
</evidence>
<evidence type="ECO:0000313" key="2">
    <source>
        <dbReference type="Proteomes" id="UP000289734"/>
    </source>
</evidence>
<organism evidence="1 2">
    <name type="scientific">Flavobacterium piscinae</name>
    <dbReference type="NCBI Taxonomy" id="2506424"/>
    <lineage>
        <taxon>Bacteria</taxon>
        <taxon>Pseudomonadati</taxon>
        <taxon>Bacteroidota</taxon>
        <taxon>Flavobacteriia</taxon>
        <taxon>Flavobacteriales</taxon>
        <taxon>Flavobacteriaceae</taxon>
        <taxon>Flavobacterium</taxon>
    </lineage>
</organism>
<dbReference type="AlphaFoldDB" id="A0A4Q1KYT7"/>
<reference evidence="2" key="1">
    <citation type="submission" date="2019-01" db="EMBL/GenBank/DDBJ databases">
        <title>Cytophagaceae bacterium strain CAR-16.</title>
        <authorList>
            <person name="Chen W.-M."/>
        </authorList>
    </citation>
    <scope>NUCLEOTIDE SEQUENCE [LARGE SCALE GENOMIC DNA]</scope>
    <source>
        <strain evidence="2">ICH-30</strain>
    </source>
</reference>
<keyword evidence="2" id="KW-1185">Reference proteome</keyword>
<accession>A0A4Q1KYT7</accession>
<dbReference type="Proteomes" id="UP000289734">
    <property type="component" value="Unassembled WGS sequence"/>
</dbReference>
<proteinExistence type="predicted"/>
<dbReference type="EMBL" id="SBKQ01000001">
    <property type="protein sequence ID" value="RXR35417.1"/>
    <property type="molecule type" value="Genomic_DNA"/>
</dbReference>